<dbReference type="Gene3D" id="2.60.120.10">
    <property type="entry name" value="Jelly Rolls"/>
    <property type="match status" value="1"/>
</dbReference>
<dbReference type="RefSeq" id="WP_406853622.1">
    <property type="nucleotide sequence ID" value="NZ_CP157484.1"/>
</dbReference>
<dbReference type="Pfam" id="PF07883">
    <property type="entry name" value="Cupin_2"/>
    <property type="match status" value="1"/>
</dbReference>
<evidence type="ECO:0000259" key="1">
    <source>
        <dbReference type="Pfam" id="PF07883"/>
    </source>
</evidence>
<dbReference type="AlphaFoldDB" id="A0AAU7J922"/>
<gene>
    <name evidence="2" type="ORF">ABEG18_13735</name>
</gene>
<evidence type="ECO:0000313" key="2">
    <source>
        <dbReference type="EMBL" id="XBO36806.1"/>
    </source>
</evidence>
<dbReference type="InterPro" id="IPR013096">
    <property type="entry name" value="Cupin_2"/>
</dbReference>
<proteinExistence type="predicted"/>
<protein>
    <submittedName>
        <fullName evidence="2">Cupin domain-containing protein</fullName>
    </submittedName>
</protein>
<sequence length="112" mass="12319">MHLTRIDEAPAYHPPEHFDMRCLMLQGRDAGPSDTLWLGMSQILPGGHTSLSASPSEKFYVVIEGQLTVETPEGETILRPMDSCRIAPGEARALKNKTNRPVIALLAMPLPK</sequence>
<dbReference type="InterPro" id="IPR014710">
    <property type="entry name" value="RmlC-like_jellyroll"/>
</dbReference>
<accession>A0AAU7J922</accession>
<feature type="domain" description="Cupin type-2" evidence="1">
    <location>
        <begin position="42"/>
        <end position="106"/>
    </location>
</feature>
<reference evidence="2" key="1">
    <citation type="submission" date="2024-05" db="EMBL/GenBank/DDBJ databases">
        <authorList>
            <person name="Kim S."/>
            <person name="Heo J."/>
            <person name="Choi H."/>
            <person name="Choi Y."/>
            <person name="Kwon S.-W."/>
            <person name="Kim Y."/>
        </authorList>
    </citation>
    <scope>NUCLEOTIDE SEQUENCE</scope>
    <source>
        <strain evidence="2">KACC 23698</strain>
    </source>
</reference>
<dbReference type="EMBL" id="CP157484">
    <property type="protein sequence ID" value="XBO36806.1"/>
    <property type="molecule type" value="Genomic_DNA"/>
</dbReference>
<dbReference type="CDD" id="cd20299">
    <property type="entry name" value="cupin_YP766765-like"/>
    <property type="match status" value="1"/>
</dbReference>
<name>A0AAU7J922_9HYPH</name>
<dbReference type="SUPFAM" id="SSF51182">
    <property type="entry name" value="RmlC-like cupins"/>
    <property type="match status" value="1"/>
</dbReference>
<dbReference type="InterPro" id="IPR011051">
    <property type="entry name" value="RmlC_Cupin_sf"/>
</dbReference>
<organism evidence="2">
    <name type="scientific">Alsobacter sp. KACC 23698</name>
    <dbReference type="NCBI Taxonomy" id="3149229"/>
    <lineage>
        <taxon>Bacteria</taxon>
        <taxon>Pseudomonadati</taxon>
        <taxon>Pseudomonadota</taxon>
        <taxon>Alphaproteobacteria</taxon>
        <taxon>Hyphomicrobiales</taxon>
        <taxon>Alsobacteraceae</taxon>
        <taxon>Alsobacter</taxon>
    </lineage>
</organism>